<dbReference type="SUPFAM" id="SSF52096">
    <property type="entry name" value="ClpP/crotonase"/>
    <property type="match status" value="1"/>
</dbReference>
<dbReference type="Gene3D" id="3.90.226.10">
    <property type="entry name" value="2-enoyl-CoA Hydratase, Chain A, domain 1"/>
    <property type="match status" value="1"/>
</dbReference>
<dbReference type="PANTHER" id="PTHR43459:SF1">
    <property type="entry name" value="EG:BACN32G11.4 PROTEIN"/>
    <property type="match status" value="1"/>
</dbReference>
<accession>A0A840FF08</accession>
<name>A0A840FF08_9ACTN</name>
<keyword evidence="2" id="KW-1185">Reference proteome</keyword>
<dbReference type="Pfam" id="PF00378">
    <property type="entry name" value="ECH_1"/>
    <property type="match status" value="1"/>
</dbReference>
<reference evidence="1 2" key="1">
    <citation type="submission" date="2020-08" db="EMBL/GenBank/DDBJ databases">
        <title>Sequencing the genomes of 1000 actinobacteria strains.</title>
        <authorList>
            <person name="Klenk H.-P."/>
        </authorList>
    </citation>
    <scope>NUCLEOTIDE SEQUENCE [LARGE SCALE GENOMIC DNA]</scope>
    <source>
        <strain evidence="1 2">DSM 45298</strain>
    </source>
</reference>
<organism evidence="1 2">
    <name type="scientific">Gordonia humi</name>
    <dbReference type="NCBI Taxonomy" id="686429"/>
    <lineage>
        <taxon>Bacteria</taxon>
        <taxon>Bacillati</taxon>
        <taxon>Actinomycetota</taxon>
        <taxon>Actinomycetes</taxon>
        <taxon>Mycobacteriales</taxon>
        <taxon>Gordoniaceae</taxon>
        <taxon>Gordonia</taxon>
    </lineage>
</organism>
<comment type="caution">
    <text evidence="1">The sequence shown here is derived from an EMBL/GenBank/DDBJ whole genome shotgun (WGS) entry which is preliminary data.</text>
</comment>
<dbReference type="InterPro" id="IPR029045">
    <property type="entry name" value="ClpP/crotonase-like_dom_sf"/>
</dbReference>
<dbReference type="EMBL" id="JACIFP010000002">
    <property type="protein sequence ID" value="MBB4138037.1"/>
    <property type="molecule type" value="Genomic_DNA"/>
</dbReference>
<dbReference type="GO" id="GO:0003824">
    <property type="term" value="F:catalytic activity"/>
    <property type="evidence" value="ECO:0007669"/>
    <property type="project" value="UniProtKB-ARBA"/>
</dbReference>
<dbReference type="PANTHER" id="PTHR43459">
    <property type="entry name" value="ENOYL-COA HYDRATASE"/>
    <property type="match status" value="1"/>
</dbReference>
<dbReference type="RefSeq" id="WP_183373302.1">
    <property type="nucleotide sequence ID" value="NZ_BAABHL010000091.1"/>
</dbReference>
<evidence type="ECO:0000313" key="1">
    <source>
        <dbReference type="EMBL" id="MBB4138037.1"/>
    </source>
</evidence>
<protein>
    <submittedName>
        <fullName evidence="1">Enoyl-CoA hydratase/carnithine racemase</fullName>
    </submittedName>
</protein>
<dbReference type="InterPro" id="IPR001753">
    <property type="entry name" value="Enoyl-CoA_hydra/iso"/>
</dbReference>
<proteinExistence type="predicted"/>
<evidence type="ECO:0000313" key="2">
    <source>
        <dbReference type="Proteomes" id="UP000551501"/>
    </source>
</evidence>
<dbReference type="AlphaFoldDB" id="A0A840FF08"/>
<sequence>MQKTHPQYADFEAVNVQIENSVATIRLIGLDRIIQLNDSGSPAEIHFDLGRALSRLREDHSVRVVVITGIEDGKPWHLPAPPFSESVIEDFRKEDAVADDSEGVTLPDYLWKPFHGVRILHNALAEIEKPVIAKVNGDVSGLPQTIMFGCDLIVAREDAVVIDVHMDLKDSLGFDTVPGDGGASLVPMHMFPAKAMEYLLLAKPYTAKELERMGCINYAVPQDQLDDIVDEMVQQLLSKSAYALAMTKRVVKRRVAEQINLTLDSSSAYEWINFLHHQGSGGKASTSLA</sequence>
<dbReference type="Proteomes" id="UP000551501">
    <property type="component" value="Unassembled WGS sequence"/>
</dbReference>
<gene>
    <name evidence="1" type="ORF">BKA16_004662</name>
</gene>
<dbReference type="CDD" id="cd06558">
    <property type="entry name" value="crotonase-like"/>
    <property type="match status" value="1"/>
</dbReference>